<dbReference type="PANTHER" id="PTHR10827:SF98">
    <property type="entry name" value="45 KDA CALCIUM-BINDING PROTEIN"/>
    <property type="match status" value="1"/>
</dbReference>
<protein>
    <submittedName>
        <fullName evidence="6">45 kDa calcium-binding protein</fullName>
    </submittedName>
</protein>
<name>A0A423STG2_PENVA</name>
<gene>
    <name evidence="6" type="ORF">C7M84_014470</name>
</gene>
<evidence type="ECO:0000256" key="4">
    <source>
        <dbReference type="SAM" id="Phobius"/>
    </source>
</evidence>
<keyword evidence="3" id="KW-0106">Calcium</keyword>
<proteinExistence type="predicted"/>
<dbReference type="Proteomes" id="UP000283509">
    <property type="component" value="Unassembled WGS sequence"/>
</dbReference>
<feature type="domain" description="EF-hand" evidence="5">
    <location>
        <begin position="78"/>
        <end position="113"/>
    </location>
</feature>
<reference evidence="6 7" key="1">
    <citation type="submission" date="2018-04" db="EMBL/GenBank/DDBJ databases">
        <authorList>
            <person name="Zhang X."/>
            <person name="Yuan J."/>
            <person name="Li F."/>
            <person name="Xiang J."/>
        </authorList>
    </citation>
    <scope>NUCLEOTIDE SEQUENCE [LARGE SCALE GENOMIC DNA]</scope>
    <source>
        <tissue evidence="6">Muscle</tissue>
    </source>
</reference>
<dbReference type="SUPFAM" id="SSF47473">
    <property type="entry name" value="EF-hand"/>
    <property type="match status" value="2"/>
</dbReference>
<keyword evidence="7" id="KW-1185">Reference proteome</keyword>
<dbReference type="PANTHER" id="PTHR10827">
    <property type="entry name" value="RETICULOCALBIN"/>
    <property type="match status" value="1"/>
</dbReference>
<dbReference type="InterPro" id="IPR002048">
    <property type="entry name" value="EF_hand_dom"/>
</dbReference>
<evidence type="ECO:0000256" key="2">
    <source>
        <dbReference type="ARBA" id="ARBA00022737"/>
    </source>
</evidence>
<dbReference type="GO" id="GO:0005783">
    <property type="term" value="C:endoplasmic reticulum"/>
    <property type="evidence" value="ECO:0007669"/>
    <property type="project" value="TreeGrafter"/>
</dbReference>
<organism evidence="6 7">
    <name type="scientific">Penaeus vannamei</name>
    <name type="common">Whiteleg shrimp</name>
    <name type="synonym">Litopenaeus vannamei</name>
    <dbReference type="NCBI Taxonomy" id="6689"/>
    <lineage>
        <taxon>Eukaryota</taxon>
        <taxon>Metazoa</taxon>
        <taxon>Ecdysozoa</taxon>
        <taxon>Arthropoda</taxon>
        <taxon>Crustacea</taxon>
        <taxon>Multicrustacea</taxon>
        <taxon>Malacostraca</taxon>
        <taxon>Eumalacostraca</taxon>
        <taxon>Eucarida</taxon>
        <taxon>Decapoda</taxon>
        <taxon>Dendrobranchiata</taxon>
        <taxon>Penaeoidea</taxon>
        <taxon>Penaeidae</taxon>
        <taxon>Penaeus</taxon>
    </lineage>
</organism>
<keyword evidence="2" id="KW-0677">Repeat</keyword>
<dbReference type="InterPro" id="IPR018247">
    <property type="entry name" value="EF_Hand_1_Ca_BS"/>
</dbReference>
<dbReference type="AlphaFoldDB" id="A0A423STG2"/>
<feature type="domain" description="EF-hand" evidence="5">
    <location>
        <begin position="261"/>
        <end position="287"/>
    </location>
</feature>
<dbReference type="Gene3D" id="1.10.238.10">
    <property type="entry name" value="EF-hand"/>
    <property type="match status" value="2"/>
</dbReference>
<evidence type="ECO:0000256" key="1">
    <source>
        <dbReference type="ARBA" id="ARBA00022723"/>
    </source>
</evidence>
<evidence type="ECO:0000256" key="3">
    <source>
        <dbReference type="ARBA" id="ARBA00022837"/>
    </source>
</evidence>
<dbReference type="GO" id="GO:0017156">
    <property type="term" value="P:calcium-ion regulated exocytosis"/>
    <property type="evidence" value="ECO:0007669"/>
    <property type="project" value="TreeGrafter"/>
</dbReference>
<accession>A0A423STG2</accession>
<comment type="caution">
    <text evidence="6">The sequence shown here is derived from an EMBL/GenBank/DDBJ whole genome shotgun (WGS) entry which is preliminary data.</text>
</comment>
<dbReference type="Pfam" id="PF13202">
    <property type="entry name" value="EF-hand_5"/>
    <property type="match status" value="2"/>
</dbReference>
<keyword evidence="4" id="KW-0812">Transmembrane</keyword>
<keyword evidence="1" id="KW-0479">Metal-binding</keyword>
<reference evidence="6 7" key="2">
    <citation type="submission" date="2019-01" db="EMBL/GenBank/DDBJ databases">
        <title>The decoding of complex shrimp genome reveals the adaptation for benthos swimmer, frequently molting mechanism and breeding impact on genome.</title>
        <authorList>
            <person name="Sun Y."/>
            <person name="Gao Y."/>
            <person name="Yu Y."/>
        </authorList>
    </citation>
    <scope>NUCLEOTIDE SEQUENCE [LARGE SCALE GENOMIC DNA]</scope>
    <source>
        <tissue evidence="6">Muscle</tissue>
    </source>
</reference>
<dbReference type="GO" id="GO:0005509">
    <property type="term" value="F:calcium ion binding"/>
    <property type="evidence" value="ECO:0007669"/>
    <property type="project" value="InterPro"/>
</dbReference>
<feature type="transmembrane region" description="Helical" evidence="4">
    <location>
        <begin position="7"/>
        <end position="27"/>
    </location>
</feature>
<evidence type="ECO:0000313" key="6">
    <source>
        <dbReference type="EMBL" id="ROT67473.1"/>
    </source>
</evidence>
<dbReference type="PROSITE" id="PS50222">
    <property type="entry name" value="EF_HAND_2"/>
    <property type="match status" value="2"/>
</dbReference>
<dbReference type="InterPro" id="IPR011992">
    <property type="entry name" value="EF-hand-dom_pair"/>
</dbReference>
<keyword evidence="4" id="KW-0472">Membrane</keyword>
<dbReference type="OrthoDB" id="9978834at2759"/>
<sequence length="336" mass="38991">MRIHVRLRLWVGLAATYLVFMGLVHLLHVPLRSNTIHSHYDLSAEGVVSKHREHMRKEAEKYARAAMKEPSAGLEMAEQIRILTETYKKADVNSDGLLELSELTTYISTKIKEHLTLALKENFFMFTAIDLKPRNGMVSWEEYHRYFLKQHGYDDNYIDNHKKDHKGLPRELKEAIMRDKASWSQAARDNPEQLTIDEFLAFRHPESSHATILSIVEETIGRLDVDEDGKLTEEEFSDPTMNEVPDYMTEEQFRLDRINEFKIADLDKNGKVERKELLHYIDPRNVHHAEKEAVNLLAAADSNQDGVLTLVEVLAEREIFMKSKMVDAAKSFHDEF</sequence>
<keyword evidence="4" id="KW-1133">Transmembrane helix</keyword>
<dbReference type="EMBL" id="QCYY01002808">
    <property type="protein sequence ID" value="ROT67473.1"/>
    <property type="molecule type" value="Genomic_DNA"/>
</dbReference>
<evidence type="ECO:0000259" key="5">
    <source>
        <dbReference type="PROSITE" id="PS50222"/>
    </source>
</evidence>
<dbReference type="PROSITE" id="PS00018">
    <property type="entry name" value="EF_HAND_1"/>
    <property type="match status" value="4"/>
</dbReference>
<evidence type="ECO:0000313" key="7">
    <source>
        <dbReference type="Proteomes" id="UP000283509"/>
    </source>
</evidence>
<dbReference type="STRING" id="6689.A0A423STG2"/>